<dbReference type="GO" id="GO:0005829">
    <property type="term" value="C:cytosol"/>
    <property type="evidence" value="ECO:0007669"/>
    <property type="project" value="TreeGrafter"/>
</dbReference>
<dbReference type="NCBIfam" id="NF008769">
    <property type="entry name" value="PRK11798.2-5"/>
    <property type="match status" value="1"/>
</dbReference>
<dbReference type="InterPro" id="IPR007481">
    <property type="entry name" value="SspB"/>
</dbReference>
<reference evidence="2" key="1">
    <citation type="submission" date="2018-06" db="EMBL/GenBank/DDBJ databases">
        <authorList>
            <person name="Zhirakovskaya E."/>
        </authorList>
    </citation>
    <scope>NUCLEOTIDE SEQUENCE</scope>
</reference>
<dbReference type="GO" id="GO:0005840">
    <property type="term" value="C:ribosome"/>
    <property type="evidence" value="ECO:0007669"/>
    <property type="project" value="TreeGrafter"/>
</dbReference>
<sequence>MISNKPYIIRAMYDWIVDNGWTPHLQVDANYPGVNVPQEYVQEGVIVLNMMPSAVIGLTMDNQWFSFKARFKGIETKLGFSPEAVLAIFARENGQGMPFPPEPYPEELLNGKEEVLESPPTLSAVTDNKPQETATSKEQKKKGSKSATQKKPTLTVVK</sequence>
<dbReference type="PIRSF" id="PIRSF005276">
    <property type="entry name" value="SspB"/>
    <property type="match status" value="1"/>
</dbReference>
<dbReference type="PANTHER" id="PTHR37486">
    <property type="entry name" value="STRINGENT STARVATION PROTEIN B"/>
    <property type="match status" value="1"/>
</dbReference>
<dbReference type="SUPFAM" id="SSF101738">
    <property type="entry name" value="SspB-like"/>
    <property type="match status" value="1"/>
</dbReference>
<dbReference type="PANTHER" id="PTHR37486:SF1">
    <property type="entry name" value="STRINGENT STARVATION PROTEIN B"/>
    <property type="match status" value="1"/>
</dbReference>
<dbReference type="AlphaFoldDB" id="A0A3B0W238"/>
<dbReference type="Gene3D" id="2.30.30.220">
    <property type="entry name" value="SspB-like"/>
    <property type="match status" value="1"/>
</dbReference>
<name>A0A3B0W238_9ZZZZ</name>
<protein>
    <submittedName>
        <fullName evidence="2">Stringent starvation protein B</fullName>
    </submittedName>
</protein>
<feature type="region of interest" description="Disordered" evidence="1">
    <location>
        <begin position="96"/>
        <end position="158"/>
    </location>
</feature>
<accession>A0A3B0W238</accession>
<dbReference type="GO" id="GO:0045732">
    <property type="term" value="P:positive regulation of protein catabolic process"/>
    <property type="evidence" value="ECO:0007669"/>
    <property type="project" value="TreeGrafter"/>
</dbReference>
<dbReference type="Pfam" id="PF04386">
    <property type="entry name" value="SspB"/>
    <property type="match status" value="1"/>
</dbReference>
<organism evidence="2">
    <name type="scientific">hydrothermal vent metagenome</name>
    <dbReference type="NCBI Taxonomy" id="652676"/>
    <lineage>
        <taxon>unclassified sequences</taxon>
        <taxon>metagenomes</taxon>
        <taxon>ecological metagenomes</taxon>
    </lineage>
</organism>
<proteinExistence type="predicted"/>
<evidence type="ECO:0000256" key="1">
    <source>
        <dbReference type="SAM" id="MobiDB-lite"/>
    </source>
</evidence>
<evidence type="ECO:0000313" key="2">
    <source>
        <dbReference type="EMBL" id="VAW46610.1"/>
    </source>
</evidence>
<dbReference type="EMBL" id="UOFC01000110">
    <property type="protein sequence ID" value="VAW46610.1"/>
    <property type="molecule type" value="Genomic_DNA"/>
</dbReference>
<gene>
    <name evidence="2" type="ORF">MNBD_GAMMA03-1135</name>
</gene>
<feature type="compositionally biased region" description="Polar residues" evidence="1">
    <location>
        <begin position="120"/>
        <end position="136"/>
    </location>
</feature>
<dbReference type="InterPro" id="IPR036760">
    <property type="entry name" value="SspB-like_sf"/>
</dbReference>